<dbReference type="SUPFAM" id="SSF50494">
    <property type="entry name" value="Trypsin-like serine proteases"/>
    <property type="match status" value="1"/>
</dbReference>
<evidence type="ECO:0000313" key="5">
    <source>
        <dbReference type="EMBL" id="TDQ65528.1"/>
    </source>
</evidence>
<dbReference type="InterPro" id="IPR001254">
    <property type="entry name" value="Trypsin_dom"/>
</dbReference>
<evidence type="ECO:0000313" key="6">
    <source>
        <dbReference type="Proteomes" id="UP000295705"/>
    </source>
</evidence>
<dbReference type="InterPro" id="IPR011047">
    <property type="entry name" value="Quinoprotein_ADH-like_sf"/>
</dbReference>
<evidence type="ECO:0000256" key="1">
    <source>
        <dbReference type="ARBA" id="ARBA00022574"/>
    </source>
</evidence>
<comment type="caution">
    <text evidence="5">The sequence shown here is derived from an EMBL/GenBank/DDBJ whole genome shotgun (WGS) entry which is preliminary data.</text>
</comment>
<dbReference type="SUPFAM" id="SSF52540">
    <property type="entry name" value="P-loop containing nucleoside triphosphate hydrolases"/>
    <property type="match status" value="1"/>
</dbReference>
<dbReference type="Pfam" id="PF00089">
    <property type="entry name" value="Trypsin"/>
    <property type="match status" value="1"/>
</dbReference>
<dbReference type="InterPro" id="IPR050505">
    <property type="entry name" value="WDR55/POC1"/>
</dbReference>
<gene>
    <name evidence="5" type="ORF">EV188_101780</name>
</gene>
<dbReference type="InterPro" id="IPR009003">
    <property type="entry name" value="Peptidase_S1_PA"/>
</dbReference>
<feature type="repeat" description="WD" evidence="3">
    <location>
        <begin position="942"/>
        <end position="976"/>
    </location>
</feature>
<dbReference type="Gene3D" id="2.40.10.10">
    <property type="entry name" value="Trypsin-like serine proteases"/>
    <property type="match status" value="2"/>
</dbReference>
<dbReference type="PROSITE" id="PS00678">
    <property type="entry name" value="WD_REPEATS_1"/>
    <property type="match status" value="1"/>
</dbReference>
<keyword evidence="1 3" id="KW-0853">WD repeat</keyword>
<feature type="repeat" description="WD" evidence="3">
    <location>
        <begin position="719"/>
        <end position="761"/>
    </location>
</feature>
<feature type="repeat" description="WD" evidence="3">
    <location>
        <begin position="987"/>
        <end position="1030"/>
    </location>
</feature>
<dbReference type="EMBL" id="SNYO01000001">
    <property type="protein sequence ID" value="TDQ65528.1"/>
    <property type="molecule type" value="Genomic_DNA"/>
</dbReference>
<dbReference type="InterPro" id="IPR015943">
    <property type="entry name" value="WD40/YVTN_repeat-like_dom_sf"/>
</dbReference>
<evidence type="ECO:0000259" key="4">
    <source>
        <dbReference type="Pfam" id="PF00089"/>
    </source>
</evidence>
<dbReference type="SUPFAM" id="SSF63829">
    <property type="entry name" value="Calcium-dependent phosphotriesterase"/>
    <property type="match status" value="1"/>
</dbReference>
<dbReference type="Proteomes" id="UP000295705">
    <property type="component" value="Unassembled WGS sequence"/>
</dbReference>
<dbReference type="InterPro" id="IPR027417">
    <property type="entry name" value="P-loop_NTPase"/>
</dbReference>
<dbReference type="InterPro" id="IPR043504">
    <property type="entry name" value="Peptidase_S1_PA_chymotrypsin"/>
</dbReference>
<evidence type="ECO:0000256" key="2">
    <source>
        <dbReference type="ARBA" id="ARBA00022737"/>
    </source>
</evidence>
<dbReference type="Pfam" id="PF00400">
    <property type="entry name" value="WD40"/>
    <property type="match status" value="5"/>
</dbReference>
<dbReference type="PRINTS" id="PR00320">
    <property type="entry name" value="GPROTEINBRPT"/>
</dbReference>
<dbReference type="PROSITE" id="PS50082">
    <property type="entry name" value="WD_REPEATS_2"/>
    <property type="match status" value="5"/>
</dbReference>
<dbReference type="SMART" id="SM00320">
    <property type="entry name" value="WD40"/>
    <property type="match status" value="10"/>
</dbReference>
<evidence type="ECO:0000256" key="3">
    <source>
        <dbReference type="PROSITE-ProRule" id="PRU00221"/>
    </source>
</evidence>
<protein>
    <submittedName>
        <fullName evidence="5">WD40 repeat protein</fullName>
    </submittedName>
</protein>
<dbReference type="Gene3D" id="3.40.50.300">
    <property type="entry name" value="P-loop containing nucleotide triphosphate hydrolases"/>
    <property type="match status" value="1"/>
</dbReference>
<sequence length="1284" mass="134815">MSGSSTAVAATATVYDGDRRLGSAVLVDRRRLLTARHVLPETARGLAVSFPDTAPTVRLPVRTVPPEVEDGTSPDVAVLELEAGGGEDHDTVELPVPVPVRSARRPPDTVEVFGFPTADRSVAGVFRTFPVAGRTAGGTIQVDWSHQGTMPGHSGAPVLDAATGELTGIVVEGAPQGGFDRYLPVGAAHRLWPSLPRPWVVHGPEGRGHFLRRAEGQHSVDRGGDRFRGRRLALDRVTDWMRRDEPPGLPLVVTGQPGAGKSAVLSRAAFHEATDVAALGLAVHARGLTHREFLDRLAELVGTRHPTPARDLVVTDVERAREPVLIAVDALDEAATADDRVNLAQTLAELARLPHVRVCVASRPLAAADRFAAGTLLRRLGMRSAEAPNLVDLDADAWADGDGLVQFAAAVLEQAGARHPGPPGCAWEHYRAHPAVRDRLASVIARQAHGNYLVTSLAAAALSDAEDPLDPADPGFDQSAVPTDVEDFVERFLHPGGDAPDGHREALLSALAYAYGDGLDDDTWLRFVAALGHHADRDDLARLRTSSAADYLLQSVPASGGGARTRVFHQALVDALLGRRLDPVADQRRLVRALLDAVAAAGGWEHADAYARRHAADHAAGAESLDELLDDGDFVAVADFVRLLPLLNGESRHSGAVRRVIVRAGSLGGRLAPGPRRQLLALGAAHLGRPDLAERHLGDGGSGVRPLWAHHLGQPHQQLDGHRSAVRAVALGRVDGRGVVVSGGGETVRLWDPSTGEPTRSPLNARRGRVRAVVVRLARDRVEIVSGGADGTVRRWDARTGAPVGRPTVCWPGPVRAMALGTLDGREVAVGLDDRGVALRDVSSGEVLAQPAGIDPAVVRSFAIGRIGSKDVVVVGTSDARLHLWDPAEPGAPDDVASGHARSVTAVGVGRLDGRDVVVTGGGDSLVVAWDVTTRELVREPFTGHVRAVRSVAIGVIDGRNVIVSGGEDTAVRVWDPSADALTGRPLDGHHGWVRSLAVGRAGGEDVLVSGSDDRRVGVWDPATGRARRFLTGHTSPVRGVALAGTEDQEVVASVSDDHTLRLTALDGTPQVAAPVSRLHSWARGVAVGTVGGTETVVVAEVDRVRVLRGGQEEQRAWPGLRAVALGSFEGRDVLVAGGDDGLVLVCDALSGDQLVTFADHDDAVGAVALGRLGGHDVVASGSRDGTVRVGSGADGRDREVLRHGDRVRAVSTGTLGGRDVVVTCCEDHLVRLWDPVAGLVTAVAVHTPATAAVVAGHTLYVATGRALCALTVDADGSHWRPPR</sequence>
<keyword evidence="6" id="KW-1185">Reference proteome</keyword>
<keyword evidence="2" id="KW-0677">Repeat</keyword>
<dbReference type="GO" id="GO:0004252">
    <property type="term" value="F:serine-type endopeptidase activity"/>
    <property type="evidence" value="ECO:0007669"/>
    <property type="project" value="InterPro"/>
</dbReference>
<dbReference type="PANTHER" id="PTHR44019:SF8">
    <property type="entry name" value="POC1 CENTRIOLAR PROTEIN HOMOLOG"/>
    <property type="match status" value="1"/>
</dbReference>
<dbReference type="PANTHER" id="PTHR44019">
    <property type="entry name" value="WD REPEAT-CONTAINING PROTEIN 55"/>
    <property type="match status" value="1"/>
</dbReference>
<dbReference type="Gene3D" id="2.130.10.10">
    <property type="entry name" value="YVTN repeat-like/Quinoprotein amine dehydrogenase"/>
    <property type="match status" value="3"/>
</dbReference>
<dbReference type="InterPro" id="IPR001680">
    <property type="entry name" value="WD40_rpt"/>
</dbReference>
<dbReference type="GO" id="GO:0006508">
    <property type="term" value="P:proteolysis"/>
    <property type="evidence" value="ECO:0007669"/>
    <property type="project" value="InterPro"/>
</dbReference>
<feature type="repeat" description="WD" evidence="3">
    <location>
        <begin position="897"/>
        <end position="940"/>
    </location>
</feature>
<reference evidence="5 6" key="1">
    <citation type="submission" date="2019-03" db="EMBL/GenBank/DDBJ databases">
        <title>Genomic Encyclopedia of Type Strains, Phase IV (KMG-IV): sequencing the most valuable type-strain genomes for metagenomic binning, comparative biology and taxonomic classification.</title>
        <authorList>
            <person name="Goeker M."/>
        </authorList>
    </citation>
    <scope>NUCLEOTIDE SEQUENCE [LARGE SCALE GENOMIC DNA]</scope>
    <source>
        <strain evidence="5 6">DSM 45775</strain>
    </source>
</reference>
<dbReference type="InterPro" id="IPR020472">
    <property type="entry name" value="WD40_PAC1"/>
</dbReference>
<feature type="domain" description="Peptidase S1" evidence="4">
    <location>
        <begin position="14"/>
        <end position="174"/>
    </location>
</feature>
<organism evidence="5 6">
    <name type="scientific">Actinomycetospora succinea</name>
    <dbReference type="NCBI Taxonomy" id="663603"/>
    <lineage>
        <taxon>Bacteria</taxon>
        <taxon>Bacillati</taxon>
        <taxon>Actinomycetota</taxon>
        <taxon>Actinomycetes</taxon>
        <taxon>Pseudonocardiales</taxon>
        <taxon>Pseudonocardiaceae</taxon>
        <taxon>Actinomycetospora</taxon>
    </lineage>
</organism>
<feature type="repeat" description="WD" evidence="3">
    <location>
        <begin position="784"/>
        <end position="806"/>
    </location>
</feature>
<name>A0A4V3DB75_9PSEU</name>
<dbReference type="PROSITE" id="PS50294">
    <property type="entry name" value="WD_REPEATS_REGION"/>
    <property type="match status" value="2"/>
</dbReference>
<dbReference type="InterPro" id="IPR019775">
    <property type="entry name" value="WD40_repeat_CS"/>
</dbReference>
<dbReference type="SUPFAM" id="SSF50998">
    <property type="entry name" value="Quinoprotein alcohol dehydrogenase-like"/>
    <property type="match status" value="1"/>
</dbReference>
<proteinExistence type="predicted"/>
<accession>A0A4V3DB75</accession>